<comment type="caution">
    <text evidence="1">The sequence shown here is derived from an EMBL/GenBank/DDBJ whole genome shotgun (WGS) entry which is preliminary data.</text>
</comment>
<proteinExistence type="predicted"/>
<reference evidence="1 2" key="1">
    <citation type="submission" date="2016-04" db="EMBL/GenBank/DDBJ databases">
        <title>Draft Genome Assembly of the Bloom-forming Cyanobacterium Nodularia spumigena Strain CENA596 in Shrimp Production Ponds.</title>
        <authorList>
            <person name="Popin R.V."/>
            <person name="Rigonato J."/>
            <person name="Abreu V.A."/>
            <person name="Andreote A.P."/>
            <person name="Silveira S.B."/>
            <person name="Odebrecht C."/>
            <person name="Fiore M.F."/>
        </authorList>
    </citation>
    <scope>NUCLEOTIDE SEQUENCE [LARGE SCALE GENOMIC DNA]</scope>
    <source>
        <strain evidence="1 2">CENA596</strain>
    </source>
</reference>
<protein>
    <submittedName>
        <fullName evidence="1">Uncharacterized protein</fullName>
    </submittedName>
</protein>
<dbReference type="Proteomes" id="UP000076555">
    <property type="component" value="Unassembled WGS sequence"/>
</dbReference>
<name>A0A161XLY1_NODSP</name>
<sequence length="69" mass="8203">MTFLYPTPRPMPDLFRSKLESYIAQNVVNQSILLIDFDHEVSLKLLKVKRFKSGHLKSNIFTNFMRCKR</sequence>
<evidence type="ECO:0000313" key="1">
    <source>
        <dbReference type="EMBL" id="KZL49714.1"/>
    </source>
</evidence>
<evidence type="ECO:0000313" key="2">
    <source>
        <dbReference type="Proteomes" id="UP000076555"/>
    </source>
</evidence>
<accession>A0A161XLY1</accession>
<dbReference type="AlphaFoldDB" id="A0A161XLY1"/>
<dbReference type="EMBL" id="LWAJ01000139">
    <property type="protein sequence ID" value="KZL49714.1"/>
    <property type="molecule type" value="Genomic_DNA"/>
</dbReference>
<gene>
    <name evidence="1" type="ORF">A2T98_11315</name>
</gene>
<organism evidence="1 2">
    <name type="scientific">Nodularia spumigena CENA596</name>
    <dbReference type="NCBI Taxonomy" id="1819295"/>
    <lineage>
        <taxon>Bacteria</taxon>
        <taxon>Bacillati</taxon>
        <taxon>Cyanobacteriota</taxon>
        <taxon>Cyanophyceae</taxon>
        <taxon>Nostocales</taxon>
        <taxon>Nodulariaceae</taxon>
        <taxon>Nodularia</taxon>
    </lineage>
</organism>